<gene>
    <name evidence="1" type="ORF">HMPREF0623_0305</name>
</gene>
<evidence type="ECO:0000313" key="2">
    <source>
        <dbReference type="Proteomes" id="UP000004470"/>
    </source>
</evidence>
<name>E0NDD3_PEDAC</name>
<dbReference type="Proteomes" id="UP000004470">
    <property type="component" value="Unassembled WGS sequence"/>
</dbReference>
<dbReference type="RefSeq" id="WP_004165798.1">
    <property type="nucleotide sequence ID" value="NZ_GL397067.1"/>
</dbReference>
<dbReference type="HOGENOM" id="CLU_195756_6_0_9"/>
<accession>E0NDD3</accession>
<keyword evidence="2" id="KW-1185">Reference proteome</keyword>
<protein>
    <recommendedName>
        <fullName evidence="3">XkdX family protein</fullName>
    </recommendedName>
</protein>
<proteinExistence type="predicted"/>
<reference evidence="1" key="1">
    <citation type="submission" date="2010-07" db="EMBL/GenBank/DDBJ databases">
        <authorList>
            <person name="Muzny D."/>
            <person name="Qin X."/>
            <person name="Deng J."/>
            <person name="Jiang H."/>
            <person name="Liu Y."/>
            <person name="Qu J."/>
            <person name="Song X.-Z."/>
            <person name="Zhang L."/>
            <person name="Thornton R."/>
            <person name="Coyle M."/>
            <person name="Francisco L."/>
            <person name="Jackson L."/>
            <person name="Javaid M."/>
            <person name="Korchina V."/>
            <person name="Kovar C."/>
            <person name="Mata R."/>
            <person name="Mathew T."/>
            <person name="Ngo R."/>
            <person name="Nguyen L."/>
            <person name="Nguyen N."/>
            <person name="Okwuonu G."/>
            <person name="Ongeri F."/>
            <person name="Pham C."/>
            <person name="Simmons D."/>
            <person name="Wilczek-Boney K."/>
            <person name="Hale W."/>
            <person name="Jakkamsetti A."/>
            <person name="Pham P."/>
            <person name="Ruth R."/>
            <person name="San Lucas F."/>
            <person name="Warren J."/>
            <person name="Zhang J."/>
            <person name="Zhao Z."/>
            <person name="Zhou C."/>
            <person name="Zhu D."/>
            <person name="Lee S."/>
            <person name="Bess C."/>
            <person name="Blankenburg K."/>
            <person name="Forbes L."/>
            <person name="Fu Q."/>
            <person name="Gubbala S."/>
            <person name="Hirani K."/>
            <person name="Jayaseelan J.C."/>
            <person name="Lara F."/>
            <person name="Munidasa M."/>
            <person name="Palculict T."/>
            <person name="Patil S."/>
            <person name="Pu L.-L."/>
            <person name="Saada N."/>
            <person name="Tang L."/>
            <person name="Weissenberger G."/>
            <person name="Zhu Y."/>
            <person name="Hemphill L."/>
            <person name="Shang Y."/>
            <person name="Youmans B."/>
            <person name="Ayvaz T."/>
            <person name="Ross M."/>
            <person name="Santibanez J."/>
            <person name="Aqrawi P."/>
            <person name="Gross S."/>
            <person name="Joshi V."/>
            <person name="Fowler G."/>
            <person name="Nazareth L."/>
            <person name="Reid J."/>
            <person name="Worley K."/>
            <person name="Petrosino J."/>
            <person name="Highlander S."/>
            <person name="Gibbs R."/>
        </authorList>
    </citation>
    <scope>NUCLEOTIDE SEQUENCE [LARGE SCALE GENOMIC DNA]</scope>
    <source>
        <strain evidence="1">DSM 20284</strain>
    </source>
</reference>
<organism evidence="1 2">
    <name type="scientific">Pediococcus acidilactici DSM 20284</name>
    <dbReference type="NCBI Taxonomy" id="862514"/>
    <lineage>
        <taxon>Bacteria</taxon>
        <taxon>Bacillati</taxon>
        <taxon>Bacillota</taxon>
        <taxon>Bacilli</taxon>
        <taxon>Lactobacillales</taxon>
        <taxon>Lactobacillaceae</taxon>
        <taxon>Pediococcus</taxon>
        <taxon>Pediococcus acidilactici group</taxon>
    </lineage>
</organism>
<evidence type="ECO:0000313" key="1">
    <source>
        <dbReference type="EMBL" id="EFL96254.1"/>
    </source>
</evidence>
<evidence type="ECO:0008006" key="3">
    <source>
        <dbReference type="Google" id="ProtNLM"/>
    </source>
</evidence>
<sequence>MYSFVQDYYKKGLYTSDDLLTLKNGGVITEDEYNTLIDAES</sequence>
<comment type="caution">
    <text evidence="1">The sequence shown here is derived from an EMBL/GenBank/DDBJ whole genome shotgun (WGS) entry which is preliminary data.</text>
</comment>
<dbReference type="AlphaFoldDB" id="E0NDD3"/>
<dbReference type="EMBL" id="AEEG01000002">
    <property type="protein sequence ID" value="EFL96254.1"/>
    <property type="molecule type" value="Genomic_DNA"/>
</dbReference>